<evidence type="ECO:0000313" key="2">
    <source>
        <dbReference type="EMBL" id="ROR67480.1"/>
    </source>
</evidence>
<gene>
    <name evidence="2" type="ORF">EDD26_2894</name>
</gene>
<dbReference type="AlphaFoldDB" id="A0A3N2AX51"/>
<evidence type="ECO:0008006" key="4">
    <source>
        <dbReference type="Google" id="ProtNLM"/>
    </source>
</evidence>
<feature type="transmembrane region" description="Helical" evidence="1">
    <location>
        <begin position="295"/>
        <end position="316"/>
    </location>
</feature>
<keyword evidence="3" id="KW-1185">Reference proteome</keyword>
<reference evidence="2 3" key="1">
    <citation type="submission" date="2018-11" db="EMBL/GenBank/DDBJ databases">
        <title>Sequencing the genomes of 1000 actinobacteria strains.</title>
        <authorList>
            <person name="Klenk H.-P."/>
        </authorList>
    </citation>
    <scope>NUCLEOTIDE SEQUENCE [LARGE SCALE GENOMIC DNA]</scope>
    <source>
        <strain evidence="2 3">DSM 9580</strain>
    </source>
</reference>
<organism evidence="2 3">
    <name type="scientific">Agrococcus jenensis</name>
    <dbReference type="NCBI Taxonomy" id="46353"/>
    <lineage>
        <taxon>Bacteria</taxon>
        <taxon>Bacillati</taxon>
        <taxon>Actinomycetota</taxon>
        <taxon>Actinomycetes</taxon>
        <taxon>Micrococcales</taxon>
        <taxon>Microbacteriaceae</taxon>
        <taxon>Agrococcus</taxon>
    </lineage>
</organism>
<sequence>MALAGLTERRPALAAIAATGAERWWVWPAALWLVSRLISTAFLAAFAGRQEQSSWTPAGPDLLDYSTMWDAHWYFIVSVSGYPSELPITDDGHVGENAWAFMPVYPMVARLLTAVGLPWEAASVLLSVAASLAFALVAYRLFADIAPGRERFALAIVLLSPTAPVFQLGYAESLFLLLLAGALLAWRLRAWSWLWVLLPVLALTRPGGLAFALALGLWFLIRLSTDRAAFPAAERRMVAGLGAWSALWGFGWLIACTLVTGSATAYVETELSWRSAYIGRQELVPLTPWPIGLEWWFGAWWPLWLVGIVGAAVALLAGPWRRGVALEARLWTIAYLLYLAAVWFPQSSTWRLLMPIFPAAAMLAAVRPGWARAVLLGACIVLQPVWIWFCWHVNGADWTVP</sequence>
<dbReference type="RefSeq" id="WP_123698333.1">
    <property type="nucleotide sequence ID" value="NZ_RKHJ01000001.1"/>
</dbReference>
<feature type="transmembrane region" description="Helical" evidence="1">
    <location>
        <begin position="154"/>
        <end position="186"/>
    </location>
</feature>
<feature type="transmembrane region" description="Helical" evidence="1">
    <location>
        <begin position="192"/>
        <end position="220"/>
    </location>
</feature>
<protein>
    <recommendedName>
        <fullName evidence="4">Mannosyltransferase PIG-V</fullName>
    </recommendedName>
</protein>
<proteinExistence type="predicted"/>
<evidence type="ECO:0000256" key="1">
    <source>
        <dbReference type="SAM" id="Phobius"/>
    </source>
</evidence>
<feature type="transmembrane region" description="Helical" evidence="1">
    <location>
        <begin position="24"/>
        <end position="47"/>
    </location>
</feature>
<feature type="transmembrane region" description="Helical" evidence="1">
    <location>
        <begin position="123"/>
        <end position="142"/>
    </location>
</feature>
<comment type="caution">
    <text evidence="2">The sequence shown here is derived from an EMBL/GenBank/DDBJ whole genome shotgun (WGS) entry which is preliminary data.</text>
</comment>
<evidence type="ECO:0000313" key="3">
    <source>
        <dbReference type="Proteomes" id="UP000275456"/>
    </source>
</evidence>
<dbReference type="OrthoDB" id="151635at2"/>
<dbReference type="EMBL" id="RKHJ01000001">
    <property type="protein sequence ID" value="ROR67480.1"/>
    <property type="molecule type" value="Genomic_DNA"/>
</dbReference>
<feature type="transmembrane region" description="Helical" evidence="1">
    <location>
        <begin position="241"/>
        <end position="267"/>
    </location>
</feature>
<feature type="transmembrane region" description="Helical" evidence="1">
    <location>
        <begin position="328"/>
        <end position="344"/>
    </location>
</feature>
<keyword evidence="1" id="KW-1133">Transmembrane helix</keyword>
<keyword evidence="1" id="KW-0812">Transmembrane</keyword>
<feature type="transmembrane region" description="Helical" evidence="1">
    <location>
        <begin position="373"/>
        <end position="394"/>
    </location>
</feature>
<dbReference type="Proteomes" id="UP000275456">
    <property type="component" value="Unassembled WGS sequence"/>
</dbReference>
<accession>A0A3N2AX51</accession>
<keyword evidence="1" id="KW-0472">Membrane</keyword>
<name>A0A3N2AX51_9MICO</name>